<evidence type="ECO:0000256" key="2">
    <source>
        <dbReference type="ARBA" id="ARBA00023136"/>
    </source>
</evidence>
<dbReference type="Proteomes" id="UP001501600">
    <property type="component" value="Unassembled WGS sequence"/>
</dbReference>
<dbReference type="PANTHER" id="PTHR30329:SF21">
    <property type="entry name" value="LIPOPROTEIN YIAD-RELATED"/>
    <property type="match status" value="1"/>
</dbReference>
<dbReference type="CDD" id="cd07185">
    <property type="entry name" value="OmpA_C-like"/>
    <property type="match status" value="1"/>
</dbReference>
<sequence length="218" mass="22713">MTKRLISTAIIALMMTGCATTDPYTGEQKTSNATSGALIGAVSGALIGVASSSKSDRGKGALIGAASGAAVGGGIGYYMDQQEAKLRAQLAGTGVSVVRDGDNIQLIMPNSLTFDVGSSKLKLPAINTLQGVAMVVQEFDQTQLNITGHTDSTGSRDLNMRLSQQRADSVAAELLRRQVSSTRLATRGMGPDYPIASNQNTAGQAQNRRVEIVLTPIR</sequence>
<dbReference type="PROSITE" id="PS51123">
    <property type="entry name" value="OMPA_2"/>
    <property type="match status" value="1"/>
</dbReference>
<proteinExistence type="predicted"/>
<protein>
    <submittedName>
        <fullName evidence="7">OmpA family lipoprotein</fullName>
    </submittedName>
</protein>
<dbReference type="RefSeq" id="WP_345317451.1">
    <property type="nucleotide sequence ID" value="NZ_BAABLF010000026.1"/>
</dbReference>
<dbReference type="InterPro" id="IPR006664">
    <property type="entry name" value="OMP_bac"/>
</dbReference>
<dbReference type="PANTHER" id="PTHR30329">
    <property type="entry name" value="STATOR ELEMENT OF FLAGELLAR MOTOR COMPLEX"/>
    <property type="match status" value="1"/>
</dbReference>
<comment type="caution">
    <text evidence="7">The sequence shown here is derived from an EMBL/GenBank/DDBJ whole genome shotgun (WGS) entry which is preliminary data.</text>
</comment>
<dbReference type="PROSITE" id="PS51257">
    <property type="entry name" value="PROKAR_LIPOPROTEIN"/>
    <property type="match status" value="1"/>
</dbReference>
<keyword evidence="2 4" id="KW-0472">Membrane</keyword>
<feature type="signal peptide" evidence="5">
    <location>
        <begin position="1"/>
        <end position="19"/>
    </location>
</feature>
<keyword evidence="8" id="KW-1185">Reference proteome</keyword>
<name>A0ABP9SB34_9GAMM</name>
<dbReference type="InterPro" id="IPR036737">
    <property type="entry name" value="OmpA-like_sf"/>
</dbReference>
<dbReference type="Pfam" id="PF13441">
    <property type="entry name" value="Gly-zipper_YMGG"/>
    <property type="match status" value="1"/>
</dbReference>
<keyword evidence="5" id="KW-0732">Signal</keyword>
<dbReference type="PROSITE" id="PS01068">
    <property type="entry name" value="OMPA_1"/>
    <property type="match status" value="1"/>
</dbReference>
<feature type="chain" id="PRO_5046731685" evidence="5">
    <location>
        <begin position="20"/>
        <end position="218"/>
    </location>
</feature>
<feature type="domain" description="OmpA-like" evidence="6">
    <location>
        <begin position="101"/>
        <end position="218"/>
    </location>
</feature>
<accession>A0ABP9SB34</accession>
<dbReference type="NCBIfam" id="NF007804">
    <property type="entry name" value="PRK10510.1"/>
    <property type="match status" value="1"/>
</dbReference>
<dbReference type="PRINTS" id="PR01021">
    <property type="entry name" value="OMPADOMAIN"/>
</dbReference>
<organism evidence="7 8">
    <name type="scientific">Ferrimonas gelatinilytica</name>
    <dbReference type="NCBI Taxonomy" id="1255257"/>
    <lineage>
        <taxon>Bacteria</taxon>
        <taxon>Pseudomonadati</taxon>
        <taxon>Pseudomonadota</taxon>
        <taxon>Gammaproteobacteria</taxon>
        <taxon>Alteromonadales</taxon>
        <taxon>Ferrimonadaceae</taxon>
        <taxon>Ferrimonas</taxon>
    </lineage>
</organism>
<evidence type="ECO:0000256" key="5">
    <source>
        <dbReference type="SAM" id="SignalP"/>
    </source>
</evidence>
<dbReference type="EMBL" id="BAABLF010000026">
    <property type="protein sequence ID" value="GAA5193632.1"/>
    <property type="molecule type" value="Genomic_DNA"/>
</dbReference>
<evidence type="ECO:0000259" key="6">
    <source>
        <dbReference type="PROSITE" id="PS51123"/>
    </source>
</evidence>
<dbReference type="InterPro" id="IPR027367">
    <property type="entry name" value="Gly-zipper_YMGG"/>
</dbReference>
<dbReference type="InterPro" id="IPR050330">
    <property type="entry name" value="Bact_OuterMem_StrucFunc"/>
</dbReference>
<dbReference type="InterPro" id="IPR006690">
    <property type="entry name" value="OMPA-like_CS"/>
</dbReference>
<dbReference type="SUPFAM" id="SSF103088">
    <property type="entry name" value="OmpA-like"/>
    <property type="match status" value="1"/>
</dbReference>
<keyword evidence="7" id="KW-0449">Lipoprotein</keyword>
<dbReference type="Pfam" id="PF00691">
    <property type="entry name" value="OmpA"/>
    <property type="match status" value="1"/>
</dbReference>
<evidence type="ECO:0000256" key="3">
    <source>
        <dbReference type="ARBA" id="ARBA00023237"/>
    </source>
</evidence>
<dbReference type="InterPro" id="IPR006665">
    <property type="entry name" value="OmpA-like"/>
</dbReference>
<evidence type="ECO:0000313" key="7">
    <source>
        <dbReference type="EMBL" id="GAA5193632.1"/>
    </source>
</evidence>
<comment type="subcellular location">
    <subcellularLocation>
        <location evidence="1">Cell outer membrane</location>
    </subcellularLocation>
</comment>
<keyword evidence="3" id="KW-0998">Cell outer membrane</keyword>
<evidence type="ECO:0000313" key="8">
    <source>
        <dbReference type="Proteomes" id="UP001501600"/>
    </source>
</evidence>
<evidence type="ECO:0000256" key="4">
    <source>
        <dbReference type="PROSITE-ProRule" id="PRU00473"/>
    </source>
</evidence>
<gene>
    <name evidence="7" type="ORF">GCM10025772_24920</name>
</gene>
<reference evidence="8" key="1">
    <citation type="journal article" date="2019" name="Int. J. Syst. Evol. Microbiol.">
        <title>The Global Catalogue of Microorganisms (GCM) 10K type strain sequencing project: providing services to taxonomists for standard genome sequencing and annotation.</title>
        <authorList>
            <consortium name="The Broad Institute Genomics Platform"/>
            <consortium name="The Broad Institute Genome Sequencing Center for Infectious Disease"/>
            <person name="Wu L."/>
            <person name="Ma J."/>
        </authorList>
    </citation>
    <scope>NUCLEOTIDE SEQUENCE [LARGE SCALE GENOMIC DNA]</scope>
    <source>
        <strain evidence="8">JCM 18720</strain>
    </source>
</reference>
<dbReference type="Gene3D" id="3.30.1330.60">
    <property type="entry name" value="OmpA-like domain"/>
    <property type="match status" value="1"/>
</dbReference>
<evidence type="ECO:0000256" key="1">
    <source>
        <dbReference type="ARBA" id="ARBA00004442"/>
    </source>
</evidence>